<feature type="signal peptide" evidence="1">
    <location>
        <begin position="1"/>
        <end position="28"/>
    </location>
</feature>
<organism evidence="2 3">
    <name type="scientific">Herbidospora galbida</name>
    <dbReference type="NCBI Taxonomy" id="2575442"/>
    <lineage>
        <taxon>Bacteria</taxon>
        <taxon>Bacillati</taxon>
        <taxon>Actinomycetota</taxon>
        <taxon>Actinomycetes</taxon>
        <taxon>Streptosporangiales</taxon>
        <taxon>Streptosporangiaceae</taxon>
        <taxon>Herbidospora</taxon>
    </lineage>
</organism>
<dbReference type="AlphaFoldDB" id="A0A4U3MG65"/>
<dbReference type="EMBL" id="SZQA01000015">
    <property type="protein sequence ID" value="TKK87569.1"/>
    <property type="molecule type" value="Genomic_DNA"/>
</dbReference>
<sequence>MRERAKAGLTAVALTVGALGALSAPAAAETPVGGIIIVGITTDPTKYHYDPIVCGDNMHWGNPDCGNDIDETSHGGAE</sequence>
<comment type="caution">
    <text evidence="2">The sequence shown here is derived from an EMBL/GenBank/DDBJ whole genome shotgun (WGS) entry which is preliminary data.</text>
</comment>
<keyword evidence="1" id="KW-0732">Signal</keyword>
<proteinExistence type="predicted"/>
<evidence type="ECO:0000256" key="1">
    <source>
        <dbReference type="SAM" id="SignalP"/>
    </source>
</evidence>
<keyword evidence="3" id="KW-1185">Reference proteome</keyword>
<dbReference type="Proteomes" id="UP000308705">
    <property type="component" value="Unassembled WGS sequence"/>
</dbReference>
<name>A0A4U3MG65_9ACTN</name>
<evidence type="ECO:0000313" key="3">
    <source>
        <dbReference type="Proteomes" id="UP000308705"/>
    </source>
</evidence>
<dbReference type="OrthoDB" id="9970979at2"/>
<dbReference type="RefSeq" id="WP_137248086.1">
    <property type="nucleotide sequence ID" value="NZ_SZQA01000015.1"/>
</dbReference>
<reference evidence="2 3" key="1">
    <citation type="submission" date="2019-04" db="EMBL/GenBank/DDBJ databases">
        <title>Herbidospora sp. NEAU-GS14.nov., a novel actinomycete isolated from soil.</title>
        <authorList>
            <person name="Han L."/>
        </authorList>
    </citation>
    <scope>NUCLEOTIDE SEQUENCE [LARGE SCALE GENOMIC DNA]</scope>
    <source>
        <strain evidence="2 3">NEAU-GS14</strain>
    </source>
</reference>
<feature type="chain" id="PRO_5020823469" evidence="1">
    <location>
        <begin position="29"/>
        <end position="78"/>
    </location>
</feature>
<evidence type="ECO:0000313" key="2">
    <source>
        <dbReference type="EMBL" id="TKK87569.1"/>
    </source>
</evidence>
<gene>
    <name evidence="2" type="ORF">FDA94_17240</name>
</gene>
<accession>A0A4U3MG65</accession>
<protein>
    <submittedName>
        <fullName evidence="2">Uncharacterized protein</fullName>
    </submittedName>
</protein>